<gene>
    <name evidence="1" type="ORF">AD933_09405</name>
</gene>
<evidence type="ECO:0000313" key="2">
    <source>
        <dbReference type="Proteomes" id="UP000075526"/>
    </source>
</evidence>
<evidence type="ECO:0000313" key="1">
    <source>
        <dbReference type="EMBL" id="KXV15188.1"/>
    </source>
</evidence>
<name>A0A149RMG6_9PROT</name>
<dbReference type="Proteomes" id="UP000075526">
    <property type="component" value="Unassembled WGS sequence"/>
</dbReference>
<accession>A0A149RMG6</accession>
<sequence>MPGLCSASFWSSGHHPQTFSHHSAIGEKPFCPMALLRIFIMRYQTSRHQTGPHGVSRAIRRLRQPRRLSPWDATDEDLQFMAELTERLGAPPVSNMMRYCGPEARHLDQLGESLGDWRRVLEALARRYPDLPRSSSQASDGTTLDSAPERIVWETLVQMVPDELDLCCHPWLEDGRYLRSDFGLCAPDEEIPLVCIEVMGMLGSDRICRADVEEASLDRLAKKQDWFSQPGRPLLRVIWLDMMAHPDWLKAICSEAIEAAVAQLGRGREGRRTSGRRLSARGAEQGRQLPLRVRPREYRVQSEKELSGTLGCWR</sequence>
<organism evidence="1 2">
    <name type="scientific">Acetobacter malorum</name>
    <dbReference type="NCBI Taxonomy" id="178901"/>
    <lineage>
        <taxon>Bacteria</taxon>
        <taxon>Pseudomonadati</taxon>
        <taxon>Pseudomonadota</taxon>
        <taxon>Alphaproteobacteria</taxon>
        <taxon>Acetobacterales</taxon>
        <taxon>Acetobacteraceae</taxon>
        <taxon>Acetobacter</taxon>
    </lineage>
</organism>
<dbReference type="EMBL" id="LHZF01000167">
    <property type="protein sequence ID" value="KXV15188.1"/>
    <property type="molecule type" value="Genomic_DNA"/>
</dbReference>
<protein>
    <submittedName>
        <fullName evidence="1">Uncharacterized protein</fullName>
    </submittedName>
</protein>
<proteinExistence type="predicted"/>
<reference evidence="1 2" key="1">
    <citation type="submission" date="2015-06" db="EMBL/GenBank/DDBJ databases">
        <title>Improved classification and identification of acetic acid bacteria using matrix-assisted laser desorption/ionization time-of-flight mass spectrometry; Gluconobacter nephelii and Gluconobacter uchimurae are later heterotypic synonyms of Gluconobacter japonicus and Gluconobacter oxydans, respectively.</title>
        <authorList>
            <person name="Li L."/>
            <person name="Cleenwerck I."/>
            <person name="De Vuyst L."/>
            <person name="Vandamme P."/>
        </authorList>
    </citation>
    <scope>NUCLEOTIDE SEQUENCE [LARGE SCALE GENOMIC DNA]</scope>
    <source>
        <strain evidence="1 2">LMG 1552</strain>
    </source>
</reference>
<comment type="caution">
    <text evidence="1">The sequence shown here is derived from an EMBL/GenBank/DDBJ whole genome shotgun (WGS) entry which is preliminary data.</text>
</comment>
<dbReference type="AlphaFoldDB" id="A0A149RMG6"/>
<dbReference type="PATRIC" id="fig|178901.13.peg.2773"/>